<evidence type="ECO:0000256" key="9">
    <source>
        <dbReference type="ARBA" id="ARBA00023002"/>
    </source>
</evidence>
<keyword evidence="9 14" id="KW-0560">Oxidoreductase</keyword>
<feature type="binding site" description="axial binding residue" evidence="13">
    <location>
        <position position="210"/>
    </location>
    <ligand>
        <name>heme</name>
        <dbReference type="ChEBI" id="CHEBI:30413"/>
    </ligand>
    <ligandPart>
        <name>Fe</name>
        <dbReference type="ChEBI" id="CHEBI:18248"/>
    </ligandPart>
</feature>
<keyword evidence="12" id="KW-0472">Membrane</keyword>
<dbReference type="SUPFAM" id="SSF48264">
    <property type="entry name" value="Cytochrome P450"/>
    <property type="match status" value="1"/>
</dbReference>
<dbReference type="EnsemblMetazoa" id="RPRC005323-RA">
    <property type="protein sequence ID" value="RPRC005323-PA"/>
    <property type="gene ID" value="RPRC005323"/>
</dbReference>
<protein>
    <submittedName>
        <fullName evidence="15">Uncharacterized protein</fullName>
    </submittedName>
</protein>
<evidence type="ECO:0000256" key="6">
    <source>
        <dbReference type="ARBA" id="ARBA00022723"/>
    </source>
</evidence>
<dbReference type="STRING" id="13249.T1HMP9"/>
<evidence type="ECO:0000256" key="11">
    <source>
        <dbReference type="ARBA" id="ARBA00023033"/>
    </source>
</evidence>
<dbReference type="OMA" id="XDEDIRA"/>
<dbReference type="GO" id="GO:0004497">
    <property type="term" value="F:monooxygenase activity"/>
    <property type="evidence" value="ECO:0007669"/>
    <property type="project" value="UniProtKB-KW"/>
</dbReference>
<dbReference type="GO" id="GO:0016705">
    <property type="term" value="F:oxidoreductase activity, acting on paired donors, with incorporation or reduction of molecular oxygen"/>
    <property type="evidence" value="ECO:0007669"/>
    <property type="project" value="InterPro"/>
</dbReference>
<dbReference type="PROSITE" id="PS00086">
    <property type="entry name" value="CYTOCHROME_P450"/>
    <property type="match status" value="1"/>
</dbReference>
<dbReference type="InterPro" id="IPR001128">
    <property type="entry name" value="Cyt_P450"/>
</dbReference>
<evidence type="ECO:0000256" key="4">
    <source>
        <dbReference type="ARBA" id="ARBA00010617"/>
    </source>
</evidence>
<dbReference type="InParanoid" id="T1HMP9"/>
<dbReference type="Gene3D" id="1.10.630.10">
    <property type="entry name" value="Cytochrome P450"/>
    <property type="match status" value="1"/>
</dbReference>
<evidence type="ECO:0000256" key="5">
    <source>
        <dbReference type="ARBA" id="ARBA00022617"/>
    </source>
</evidence>
<evidence type="ECO:0000256" key="1">
    <source>
        <dbReference type="ARBA" id="ARBA00001971"/>
    </source>
</evidence>
<comment type="cofactor">
    <cofactor evidence="1 13">
        <name>heme</name>
        <dbReference type="ChEBI" id="CHEBI:30413"/>
    </cofactor>
</comment>
<dbReference type="Pfam" id="PF00067">
    <property type="entry name" value="p450"/>
    <property type="match status" value="1"/>
</dbReference>
<keyword evidence="6 13" id="KW-0479">Metal-binding</keyword>
<comment type="similarity">
    <text evidence="4 14">Belongs to the cytochrome P450 family.</text>
</comment>
<keyword evidence="11 14" id="KW-0503">Monooxygenase</keyword>
<reference evidence="15" key="1">
    <citation type="submission" date="2015-05" db="UniProtKB">
        <authorList>
            <consortium name="EnsemblMetazoa"/>
        </authorList>
    </citation>
    <scope>IDENTIFICATION</scope>
</reference>
<evidence type="ECO:0000256" key="12">
    <source>
        <dbReference type="ARBA" id="ARBA00023136"/>
    </source>
</evidence>
<dbReference type="InterPro" id="IPR002401">
    <property type="entry name" value="Cyt_P450_E_grp-I"/>
</dbReference>
<keyword evidence="5 13" id="KW-0349">Heme</keyword>
<dbReference type="PANTHER" id="PTHR24291:SF189">
    <property type="entry name" value="CYTOCHROME P450 4C3-RELATED"/>
    <property type="match status" value="1"/>
</dbReference>
<proteinExistence type="inferred from homology"/>
<dbReference type="GO" id="GO:0020037">
    <property type="term" value="F:heme binding"/>
    <property type="evidence" value="ECO:0007669"/>
    <property type="project" value="InterPro"/>
</dbReference>
<evidence type="ECO:0000313" key="15">
    <source>
        <dbReference type="EnsemblMetazoa" id="RPRC005323-PA"/>
    </source>
</evidence>
<dbReference type="PRINTS" id="PR00385">
    <property type="entry name" value="P450"/>
</dbReference>
<evidence type="ECO:0000256" key="14">
    <source>
        <dbReference type="RuleBase" id="RU000461"/>
    </source>
</evidence>
<evidence type="ECO:0000256" key="2">
    <source>
        <dbReference type="ARBA" id="ARBA00004174"/>
    </source>
</evidence>
<sequence>CCRRELVIEKSKEVGYLLFSLRFILHLLNTLSIPEDIDVKPVFYSDVLIQKAKQKELSLEDTGRLATDFLIAGFDTSAVTISYIMLMLAMYPEHHEAVYQEQVDILGEDPEVAPTWEQLFKMMYLTKVIKEVMRLYCPLAILRKLTKDVDLGEYKLPKGCTVLVGFYSLHRDADLWSHPHEFYPDHFSPEEISARPKGAYFPFSWGPRSCPGMK</sequence>
<dbReference type="PRINTS" id="PR00463">
    <property type="entry name" value="EP450I"/>
</dbReference>
<organism evidence="15 16">
    <name type="scientific">Rhodnius prolixus</name>
    <name type="common">Triatomid bug</name>
    <dbReference type="NCBI Taxonomy" id="13249"/>
    <lineage>
        <taxon>Eukaryota</taxon>
        <taxon>Metazoa</taxon>
        <taxon>Ecdysozoa</taxon>
        <taxon>Arthropoda</taxon>
        <taxon>Hexapoda</taxon>
        <taxon>Insecta</taxon>
        <taxon>Pterygota</taxon>
        <taxon>Neoptera</taxon>
        <taxon>Paraneoptera</taxon>
        <taxon>Hemiptera</taxon>
        <taxon>Heteroptera</taxon>
        <taxon>Panheteroptera</taxon>
        <taxon>Cimicomorpha</taxon>
        <taxon>Reduviidae</taxon>
        <taxon>Triatominae</taxon>
        <taxon>Rhodnius</taxon>
    </lineage>
</organism>
<dbReference type="InterPro" id="IPR017972">
    <property type="entry name" value="Cyt_P450_CS"/>
</dbReference>
<dbReference type="EMBL" id="ACPB03003869">
    <property type="status" value="NOT_ANNOTATED_CDS"/>
    <property type="molecule type" value="Genomic_DNA"/>
</dbReference>
<evidence type="ECO:0000256" key="10">
    <source>
        <dbReference type="ARBA" id="ARBA00023004"/>
    </source>
</evidence>
<evidence type="ECO:0000256" key="13">
    <source>
        <dbReference type="PIRSR" id="PIRSR602401-1"/>
    </source>
</evidence>
<dbReference type="HOGENOM" id="CLU_104793_0_0_1"/>
<dbReference type="InterPro" id="IPR036396">
    <property type="entry name" value="Cyt_P450_sf"/>
</dbReference>
<keyword evidence="10 13" id="KW-0408">Iron</keyword>
<keyword evidence="16" id="KW-1185">Reference proteome</keyword>
<keyword evidence="7" id="KW-0256">Endoplasmic reticulum</keyword>
<dbReference type="eggNOG" id="KOG0157">
    <property type="taxonomic scope" value="Eukaryota"/>
</dbReference>
<dbReference type="PANTHER" id="PTHR24291">
    <property type="entry name" value="CYTOCHROME P450 FAMILY 4"/>
    <property type="match status" value="1"/>
</dbReference>
<keyword evidence="8" id="KW-0492">Microsome</keyword>
<name>T1HMP9_RHOPR</name>
<accession>T1HMP9</accession>
<dbReference type="GO" id="GO:0005789">
    <property type="term" value="C:endoplasmic reticulum membrane"/>
    <property type="evidence" value="ECO:0007669"/>
    <property type="project" value="UniProtKB-SubCell"/>
</dbReference>
<dbReference type="AlphaFoldDB" id="T1HMP9"/>
<evidence type="ECO:0000256" key="3">
    <source>
        <dbReference type="ARBA" id="ARBA00004406"/>
    </source>
</evidence>
<comment type="subcellular location">
    <subcellularLocation>
        <location evidence="3">Endoplasmic reticulum membrane</location>
        <topology evidence="3">Peripheral membrane protein</topology>
    </subcellularLocation>
    <subcellularLocation>
        <location evidence="2">Microsome membrane</location>
        <topology evidence="2">Peripheral membrane protein</topology>
    </subcellularLocation>
</comment>
<evidence type="ECO:0000256" key="8">
    <source>
        <dbReference type="ARBA" id="ARBA00022848"/>
    </source>
</evidence>
<dbReference type="InterPro" id="IPR050196">
    <property type="entry name" value="Cytochrome_P450_Monoox"/>
</dbReference>
<dbReference type="Proteomes" id="UP000015103">
    <property type="component" value="Unassembled WGS sequence"/>
</dbReference>
<evidence type="ECO:0000313" key="16">
    <source>
        <dbReference type="Proteomes" id="UP000015103"/>
    </source>
</evidence>
<dbReference type="GO" id="GO:0005506">
    <property type="term" value="F:iron ion binding"/>
    <property type="evidence" value="ECO:0007669"/>
    <property type="project" value="InterPro"/>
</dbReference>
<evidence type="ECO:0000256" key="7">
    <source>
        <dbReference type="ARBA" id="ARBA00022824"/>
    </source>
</evidence>
<dbReference type="VEuPathDB" id="VectorBase:RPRC005323"/>